<keyword evidence="3" id="KW-0472">Membrane</keyword>
<sequence length="55" mass="5811">MELLEVKTLYVGKDFVGDVPLTKKILAALTTGALAITVANPTDLVKVRLPAEDAS</sequence>
<reference evidence="5" key="1">
    <citation type="submission" date="2016-06" db="EMBL/GenBank/DDBJ databases">
        <title>Parallel loss of symbiosis genes in relatives of nitrogen-fixing non-legume Parasponia.</title>
        <authorList>
            <person name="Van Velzen R."/>
            <person name="Holmer R."/>
            <person name="Bu F."/>
            <person name="Rutten L."/>
            <person name="Van Zeijl A."/>
            <person name="Liu W."/>
            <person name="Santuari L."/>
            <person name="Cao Q."/>
            <person name="Sharma T."/>
            <person name="Shen D."/>
            <person name="Roswanjaya Y."/>
            <person name="Wardhani T."/>
            <person name="Kalhor M.S."/>
            <person name="Jansen J."/>
            <person name="Van den Hoogen J."/>
            <person name="Gungor B."/>
            <person name="Hartog M."/>
            <person name="Hontelez J."/>
            <person name="Verver J."/>
            <person name="Yang W.-C."/>
            <person name="Schijlen E."/>
            <person name="Repin R."/>
            <person name="Schilthuizen M."/>
            <person name="Schranz E."/>
            <person name="Heidstra R."/>
            <person name="Miyata K."/>
            <person name="Fedorova E."/>
            <person name="Kohlen W."/>
            <person name="Bisseling T."/>
            <person name="Smit S."/>
            <person name="Geurts R."/>
        </authorList>
    </citation>
    <scope>NUCLEOTIDE SEQUENCE [LARGE SCALE GENOMIC DNA]</scope>
    <source>
        <strain evidence="5">cv. WU1-14</strain>
    </source>
</reference>
<protein>
    <submittedName>
        <fullName evidence="4">Mitochondrial substrate/solute carrier</fullName>
    </submittedName>
</protein>
<dbReference type="SUPFAM" id="SSF103506">
    <property type="entry name" value="Mitochondrial carrier"/>
    <property type="match status" value="1"/>
</dbReference>
<evidence type="ECO:0000256" key="3">
    <source>
        <dbReference type="ARBA" id="ARBA00023136"/>
    </source>
</evidence>
<comment type="caution">
    <text evidence="4">The sequence shown here is derived from an EMBL/GenBank/DDBJ whole genome shotgun (WGS) entry which is preliminary data.</text>
</comment>
<dbReference type="AlphaFoldDB" id="A0A2P5AI11"/>
<evidence type="ECO:0000256" key="1">
    <source>
        <dbReference type="ARBA" id="ARBA00004141"/>
    </source>
</evidence>
<keyword evidence="2" id="KW-0812">Transmembrane</keyword>
<dbReference type="EMBL" id="JXTB01000580">
    <property type="protein sequence ID" value="PON36185.1"/>
    <property type="molecule type" value="Genomic_DNA"/>
</dbReference>
<comment type="subcellular location">
    <subcellularLocation>
        <location evidence="1">Membrane</location>
        <topology evidence="1">Multi-pass membrane protein</topology>
    </subcellularLocation>
</comment>
<name>A0A2P5AI11_PARAD</name>
<evidence type="ECO:0000313" key="4">
    <source>
        <dbReference type="EMBL" id="PON36185.1"/>
    </source>
</evidence>
<organism evidence="4 5">
    <name type="scientific">Parasponia andersonii</name>
    <name type="common">Sponia andersonii</name>
    <dbReference type="NCBI Taxonomy" id="3476"/>
    <lineage>
        <taxon>Eukaryota</taxon>
        <taxon>Viridiplantae</taxon>
        <taxon>Streptophyta</taxon>
        <taxon>Embryophyta</taxon>
        <taxon>Tracheophyta</taxon>
        <taxon>Spermatophyta</taxon>
        <taxon>Magnoliopsida</taxon>
        <taxon>eudicotyledons</taxon>
        <taxon>Gunneridae</taxon>
        <taxon>Pentapetalae</taxon>
        <taxon>rosids</taxon>
        <taxon>fabids</taxon>
        <taxon>Rosales</taxon>
        <taxon>Cannabaceae</taxon>
        <taxon>Parasponia</taxon>
    </lineage>
</organism>
<evidence type="ECO:0000313" key="5">
    <source>
        <dbReference type="Proteomes" id="UP000237105"/>
    </source>
</evidence>
<gene>
    <name evidence="4" type="ORF">PanWU01x14_330380</name>
</gene>
<dbReference type="InterPro" id="IPR018108">
    <property type="entry name" value="MCP_transmembrane"/>
</dbReference>
<dbReference type="Pfam" id="PF00153">
    <property type="entry name" value="Mito_carr"/>
    <property type="match status" value="1"/>
</dbReference>
<dbReference type="InterPro" id="IPR023395">
    <property type="entry name" value="MCP_dom_sf"/>
</dbReference>
<dbReference type="GO" id="GO:0016020">
    <property type="term" value="C:membrane"/>
    <property type="evidence" value="ECO:0007669"/>
    <property type="project" value="UniProtKB-SubCell"/>
</dbReference>
<keyword evidence="5" id="KW-1185">Reference proteome</keyword>
<proteinExistence type="predicted"/>
<accession>A0A2P5AI11</accession>
<evidence type="ECO:0000256" key="2">
    <source>
        <dbReference type="ARBA" id="ARBA00022692"/>
    </source>
</evidence>
<dbReference type="Proteomes" id="UP000237105">
    <property type="component" value="Unassembled WGS sequence"/>
</dbReference>